<organism evidence="3 4">
    <name type="scientific">Oceanimonas smirnovii</name>
    <dbReference type="NCBI Taxonomy" id="264574"/>
    <lineage>
        <taxon>Bacteria</taxon>
        <taxon>Pseudomonadati</taxon>
        <taxon>Pseudomonadota</taxon>
        <taxon>Gammaproteobacteria</taxon>
        <taxon>Aeromonadales</taxon>
        <taxon>Aeromonadaceae</taxon>
        <taxon>Oceanimonas</taxon>
    </lineage>
</organism>
<reference evidence="3 4" key="1">
    <citation type="submission" date="2024-08" db="EMBL/GenBank/DDBJ databases">
        <title>Oceanimonas smirnovii Genome sequencing and assembly.</title>
        <authorList>
            <person name="Tang B."/>
        </authorList>
    </citation>
    <scope>NUCLEOTIDE SEQUENCE [LARGE SCALE GENOMIC DNA]</scope>
    <source>
        <strain evidence="3 4">OS2020-119</strain>
    </source>
</reference>
<dbReference type="Pfam" id="PF07819">
    <property type="entry name" value="PGAP1"/>
    <property type="match status" value="1"/>
</dbReference>
<keyword evidence="1" id="KW-0812">Transmembrane</keyword>
<dbReference type="InterPro" id="IPR012908">
    <property type="entry name" value="PGAP1-ab_dom-like"/>
</dbReference>
<keyword evidence="1" id="KW-0472">Membrane</keyword>
<dbReference type="GO" id="GO:0016787">
    <property type="term" value="F:hydrolase activity"/>
    <property type="evidence" value="ECO:0007669"/>
    <property type="project" value="UniProtKB-KW"/>
</dbReference>
<dbReference type="RefSeq" id="WP_395535666.1">
    <property type="nucleotide sequence ID" value="NZ_CP166302.1"/>
</dbReference>
<name>A0ABW7P1Q6_9GAMM</name>
<feature type="domain" description="GPI inositol-deacylase PGAP1-like alpha/beta" evidence="2">
    <location>
        <begin position="142"/>
        <end position="216"/>
    </location>
</feature>
<sequence length="277" mass="31225">MFKQCAFLIIMRYTVFFICFFMVACSQSKLSLESRLSGATEVRHLLLAGEGFSLSSAEHIESGEHALVFIEGDGRPWVSGGRQISDDPTPYKTPVLYQFLRAEMTGFQGSRLYLGRPCYFGAGPEELCHPALWSFSRYSEKVVNAMSEGLKSWLSQNTHIRYVTLIGHSGGGVLAMLIAEKVSSVRQVVTYAAPFDIDLWSQHHGHTPLFDSLNPAELNVWRDNVRRTLVFGEDDDEVPAELFVGLLSQIPDVVWKIHPKATHSLPQHFPWYWLSAQ</sequence>
<evidence type="ECO:0000256" key="1">
    <source>
        <dbReference type="SAM" id="Phobius"/>
    </source>
</evidence>
<protein>
    <submittedName>
        <fullName evidence="3">Alpha/beta fold hydrolase</fullName>
    </submittedName>
</protein>
<dbReference type="Proteomes" id="UP001610706">
    <property type="component" value="Unassembled WGS sequence"/>
</dbReference>
<dbReference type="PROSITE" id="PS51257">
    <property type="entry name" value="PROKAR_LIPOPROTEIN"/>
    <property type="match status" value="1"/>
</dbReference>
<dbReference type="InterPro" id="IPR029058">
    <property type="entry name" value="AB_hydrolase_fold"/>
</dbReference>
<dbReference type="Gene3D" id="3.40.50.1820">
    <property type="entry name" value="alpha/beta hydrolase"/>
    <property type="match status" value="1"/>
</dbReference>
<dbReference type="SUPFAM" id="SSF53474">
    <property type="entry name" value="alpha/beta-Hydrolases"/>
    <property type="match status" value="1"/>
</dbReference>
<proteinExistence type="predicted"/>
<comment type="caution">
    <text evidence="3">The sequence shown here is derived from an EMBL/GenBank/DDBJ whole genome shotgun (WGS) entry which is preliminary data.</text>
</comment>
<gene>
    <name evidence="3" type="ORF">AB9R89_08555</name>
</gene>
<keyword evidence="1" id="KW-1133">Transmembrane helix</keyword>
<dbReference type="EMBL" id="JBGFTR010000011">
    <property type="protein sequence ID" value="MFH7565371.1"/>
    <property type="molecule type" value="Genomic_DNA"/>
</dbReference>
<feature type="transmembrane region" description="Helical" evidence="1">
    <location>
        <begin position="6"/>
        <end position="25"/>
    </location>
</feature>
<evidence type="ECO:0000313" key="3">
    <source>
        <dbReference type="EMBL" id="MFH7565371.1"/>
    </source>
</evidence>
<keyword evidence="3" id="KW-0378">Hydrolase</keyword>
<accession>A0ABW7P1Q6</accession>
<keyword evidence="4" id="KW-1185">Reference proteome</keyword>
<evidence type="ECO:0000313" key="4">
    <source>
        <dbReference type="Proteomes" id="UP001610706"/>
    </source>
</evidence>
<evidence type="ECO:0000259" key="2">
    <source>
        <dbReference type="Pfam" id="PF07819"/>
    </source>
</evidence>